<dbReference type="EMBL" id="JAGSYN010000325">
    <property type="protein sequence ID" value="KAG7660343.1"/>
    <property type="molecule type" value="Genomic_DNA"/>
</dbReference>
<dbReference type="OrthoDB" id="4025961at2759"/>
<proteinExistence type="predicted"/>
<keyword evidence="2" id="KW-1185">Reference proteome</keyword>
<organism evidence="1 2">
    <name type="scientific">[Candida] subhashii</name>
    <dbReference type="NCBI Taxonomy" id="561895"/>
    <lineage>
        <taxon>Eukaryota</taxon>
        <taxon>Fungi</taxon>
        <taxon>Dikarya</taxon>
        <taxon>Ascomycota</taxon>
        <taxon>Saccharomycotina</taxon>
        <taxon>Pichiomycetes</taxon>
        <taxon>Debaryomycetaceae</taxon>
        <taxon>Spathaspora</taxon>
    </lineage>
</organism>
<name>A0A8J5QCN1_9ASCO</name>
<reference evidence="1 2" key="1">
    <citation type="journal article" date="2021" name="DNA Res.">
        <title>Genome analysis of Candida subhashii reveals its hybrid nature and dual mitochondrial genome conformations.</title>
        <authorList>
            <person name="Mixao V."/>
            <person name="Hegedusova E."/>
            <person name="Saus E."/>
            <person name="Pryszcz L.P."/>
            <person name="Cillingova A."/>
            <person name="Nosek J."/>
            <person name="Gabaldon T."/>
        </authorList>
    </citation>
    <scope>NUCLEOTIDE SEQUENCE [LARGE SCALE GENOMIC DNA]</scope>
    <source>
        <strain evidence="1 2">CBS 10753</strain>
    </source>
</reference>
<dbReference type="RefSeq" id="XP_049260577.1">
    <property type="nucleotide sequence ID" value="XM_049410288.1"/>
</dbReference>
<dbReference type="GeneID" id="73472947"/>
<gene>
    <name evidence="1" type="ORF">J8A68_006148</name>
</gene>
<feature type="non-terminal residue" evidence="1">
    <location>
        <position position="554"/>
    </location>
</feature>
<evidence type="ECO:0000313" key="1">
    <source>
        <dbReference type="EMBL" id="KAG7660343.1"/>
    </source>
</evidence>
<accession>A0A8J5QCN1</accession>
<evidence type="ECO:0000313" key="2">
    <source>
        <dbReference type="Proteomes" id="UP000694255"/>
    </source>
</evidence>
<dbReference type="Proteomes" id="UP000694255">
    <property type="component" value="Unassembled WGS sequence"/>
</dbReference>
<dbReference type="AlphaFoldDB" id="A0A8J5QCN1"/>
<sequence>MINQQPLKQEGIGPQMVNLPHEIIQLIFSFIPDAYLETYIDIPFIGEYAVDIVYRFISIIASHWECNVYWPVRRKGSNLISKHVFNDQDNPETREGVFYKYLRVNQFIQLISNHPRFTPDIVQFRQFDRFLWLHQRYPDILKRFPRIDISFIGEGLSSPALLFDMQYNNIYRVSSLPEQFGYNDKLFSNISSLHTMSLPKWAGQNWCENIQELELELESGPYDELSRLFPNLKRLDLLDYSEKSLKNLPLSLEFLMVKFDDSSEEFDISSDEFDISYLANLREFIARTYSSRFNLFKFPLGVERVLLLDEYFQESPGDPRDVFLSMELYPNLKEYGIVLQGDYYTTSMFSYNATCPQSVQNLEIVVNNTIGVRDLSTIGEFLKLPEKLRYFQFAAYDAQTLLEKLVLPPSLRVLSISDYASTGPCSDMEDWSGVKFPDSLVQLNLEVSIPEGLVLPKSLHSLSVFSASLFTSLNLLEFENLVQLKYSCYESLEFIYKLPTNLKTLDLSWAENLNKMIIEAPNLHRVNLAWTGLKYLDPSHFRLPDCVESLAIRV</sequence>
<comment type="caution">
    <text evidence="1">The sequence shown here is derived from an EMBL/GenBank/DDBJ whole genome shotgun (WGS) entry which is preliminary data.</text>
</comment>
<protein>
    <submittedName>
        <fullName evidence="1">Uncharacterized protein</fullName>
    </submittedName>
</protein>